<evidence type="ECO:0000313" key="7">
    <source>
        <dbReference type="EMBL" id="KAL1220644.1"/>
    </source>
</evidence>
<dbReference type="PANTHER" id="PTHR32086">
    <property type="entry name" value="FANCONI ANEMIA GROUP D2 PROTEIN"/>
    <property type="match status" value="1"/>
</dbReference>
<evidence type="ECO:0000256" key="6">
    <source>
        <dbReference type="SAM" id="MobiDB-lite"/>
    </source>
</evidence>
<evidence type="ECO:0008006" key="9">
    <source>
        <dbReference type="Google" id="ProtNLM"/>
    </source>
</evidence>
<gene>
    <name evidence="7" type="ORF">V5N11_003348</name>
</gene>
<evidence type="ECO:0000256" key="1">
    <source>
        <dbReference type="ARBA" id="ARBA00004123"/>
    </source>
</evidence>
<dbReference type="InterPro" id="IPR029448">
    <property type="entry name" value="FANCD2"/>
</dbReference>
<comment type="subcellular location">
    <subcellularLocation>
        <location evidence="1">Nucleus</location>
    </subcellularLocation>
</comment>
<organism evidence="7 8">
    <name type="scientific">Cardamine amara subsp. amara</name>
    <dbReference type="NCBI Taxonomy" id="228776"/>
    <lineage>
        <taxon>Eukaryota</taxon>
        <taxon>Viridiplantae</taxon>
        <taxon>Streptophyta</taxon>
        <taxon>Embryophyta</taxon>
        <taxon>Tracheophyta</taxon>
        <taxon>Spermatophyta</taxon>
        <taxon>Magnoliopsida</taxon>
        <taxon>eudicotyledons</taxon>
        <taxon>Gunneridae</taxon>
        <taxon>Pentapetalae</taxon>
        <taxon>rosids</taxon>
        <taxon>malvids</taxon>
        <taxon>Brassicales</taxon>
        <taxon>Brassicaceae</taxon>
        <taxon>Cardamineae</taxon>
        <taxon>Cardamine</taxon>
    </lineage>
</organism>
<keyword evidence="8" id="KW-1185">Reference proteome</keyword>
<feature type="region of interest" description="Disordered" evidence="6">
    <location>
        <begin position="1460"/>
        <end position="1486"/>
    </location>
</feature>
<dbReference type="PANTHER" id="PTHR32086:SF0">
    <property type="entry name" value="FANCONI ANEMIA GROUP D2 PROTEIN"/>
    <property type="match status" value="1"/>
</dbReference>
<feature type="region of interest" description="Disordered" evidence="6">
    <location>
        <begin position="1"/>
        <end position="36"/>
    </location>
</feature>
<keyword evidence="2" id="KW-1017">Isopeptide bond</keyword>
<protein>
    <recommendedName>
        <fullName evidence="9">Fanconi anemia group D2 protein</fullName>
    </recommendedName>
</protein>
<evidence type="ECO:0000256" key="4">
    <source>
        <dbReference type="ARBA" id="ARBA00023242"/>
    </source>
</evidence>
<dbReference type="GO" id="GO:0005634">
    <property type="term" value="C:nucleus"/>
    <property type="evidence" value="ECO:0007669"/>
    <property type="project" value="UniProtKB-SubCell"/>
</dbReference>
<dbReference type="Proteomes" id="UP001558713">
    <property type="component" value="Unassembled WGS sequence"/>
</dbReference>
<dbReference type="EMBL" id="JBANAX010000150">
    <property type="protein sequence ID" value="KAL1220644.1"/>
    <property type="molecule type" value="Genomic_DNA"/>
</dbReference>
<sequence length="1486" mass="165864">MVFLSRKKPPPPPPPSSSTSALSVKIPKPQKESVEPDAVEKMTAILAEVGCTLMNPYGPPCLPSDLHAFRRNLTSRFSSCSANSGERDNVGALRSVFIAGFSSYLQSPSNLRRVLSSSSTTKRDESLVRNLLLVSPIQLDLQEMLLEKLPEYFDVVSGCSLEEDVARLIINHFRWLDFIVNPDVFTDKLMQVLSICPLHLKKEIIGSLPEIIGDHNCRAVIDSLEKMLQEDSSVVVPVLDSFSNLNLDDQLQEQAITVAISCIRTIDAEHMPYLLRFLLLAATPANVRRIISQIREQLKFTGMSQPCASSQSKLKGKVPAYNAEGSILHALRSSLRFKNLLCQEIIKELNGLEKPRDFKVIDVWLLILMYMNGDPIRKNVEKIFKKKVVDRFIHEALLDQCICGNKEFVKDNFASFVSLAEHLLSCKEEKAREIGSHIYTRLFEAFADNYSRQEILGALVTHVGSDNKFEVSSVLEMMTALVKKYAHQLLPFSSHINGILDYLEGFTVENLHKVYEVFSLLALSARASADSFRSSISNELMMIVRKQVSHPDLKYKKMGLVGTLRIVSSLGDAKSVPGVSSSQVSDCGEILELLKTSVDSCRQSNLALIIFYDEFSTILCHKLLQPEIMEWIGKHLGEFESLFLADLDNGKMADKGPYSGLDGDLWMNLDGTISPICLDILALASSSTDKSCCLQILPSNFLLLSTVERLTNDGSLSGIDALLGCPLHLPSSKYFAAAGWQSLTKKQKEILSLSLYYAANWIRELLNAFSSQIDEKIGCISQATEKDVTTKLLKRLRNLVFLEGLLSNLITLSPQSLPELHPYSEHFGCSATSQRNHVEHPGKKYEKRKLDDDASQRKESMKNNLKKSKHSNVNEKLRQPTIMDAFKKAGAVVSQSQTQLHESPSLPSLGGRTAVGSVDENCSDIESLSVKIPQVSPALEAQRFKFRPLLPQCLSILKFPKVLSQDIGSPEYKAELPVYLYLLHDLHIKLDCLVPHGKQQPFKRGSAPGCFGRFKLVELLSQIKGLFPSLRIHLNVAISLLINGDEASQTSWRDEFAMAGNPNTSNIVVSESLVYTMVCKEVLYCFSKMLTLETDKSLLLNLLGAFQPTEIPVDSFPDSQHFPSPGTKEFLYIGVYYFFEDILNKAFSFSFDLAFECLLTLQLVVTSAQKYLGKVSEEASKKRKPGDFQGIVPSLLAKLGTSAEKLLRHKWVDESTDNKGLKNKGEMVQTILRIYLEASGSTSDLLDELACTILPQASLSKSTGEDDPHDHEFPTLCSATFRGWYKTLHEENLAILNKLVKTVNSEKRQNCQSEATEAHLKNIQKTVNVVVSLVNLCRSHKKVTIHGMAIKYGGKYVDSFLKVFDFLEAHFQDHKELVIQLVKDLQKATRTLQTLCSEAKGMKQTAITSKVPATKRSLERFLFHVKALLHTTSRGSNFWMGSLKHKDLRGQIVSSQAYVDNEADEVEENLSGEEGPMEEDEPPLTP</sequence>
<dbReference type="Pfam" id="PF14631">
    <property type="entry name" value="FancD2"/>
    <property type="match status" value="2"/>
</dbReference>
<comment type="similarity">
    <text evidence="5">Belongs to the Fanconi anemia protein FANCD2 family.</text>
</comment>
<evidence type="ECO:0000256" key="2">
    <source>
        <dbReference type="ARBA" id="ARBA00022499"/>
    </source>
</evidence>
<accession>A0ABD1BUA5</accession>
<evidence type="ECO:0000256" key="3">
    <source>
        <dbReference type="ARBA" id="ARBA00022843"/>
    </source>
</evidence>
<reference evidence="7 8" key="1">
    <citation type="submission" date="2024-04" db="EMBL/GenBank/DDBJ databases">
        <title>Genome assembly C_amara_ONT_v2.</title>
        <authorList>
            <person name="Yant L."/>
            <person name="Moore C."/>
            <person name="Slenker M."/>
        </authorList>
    </citation>
    <scope>NUCLEOTIDE SEQUENCE [LARGE SCALE GENOMIC DNA]</scope>
    <source>
        <tissue evidence="7">Leaf</tissue>
    </source>
</reference>
<feature type="region of interest" description="Disordered" evidence="6">
    <location>
        <begin position="832"/>
        <end position="876"/>
    </location>
</feature>
<keyword evidence="4" id="KW-0539">Nucleus</keyword>
<evidence type="ECO:0000256" key="5">
    <source>
        <dbReference type="ARBA" id="ARBA00093456"/>
    </source>
</evidence>
<keyword evidence="3" id="KW-0832">Ubl conjugation</keyword>
<comment type="caution">
    <text evidence="7">The sequence shown here is derived from an EMBL/GenBank/DDBJ whole genome shotgun (WGS) entry which is preliminary data.</text>
</comment>
<name>A0ABD1BUA5_CARAN</name>
<evidence type="ECO:0000313" key="8">
    <source>
        <dbReference type="Proteomes" id="UP001558713"/>
    </source>
</evidence>
<feature type="compositionally biased region" description="Acidic residues" evidence="6">
    <location>
        <begin position="1461"/>
        <end position="1486"/>
    </location>
</feature>
<feature type="compositionally biased region" description="Basic and acidic residues" evidence="6">
    <location>
        <begin position="836"/>
        <end position="861"/>
    </location>
</feature>
<proteinExistence type="inferred from homology"/>